<name>A0ABV7LQH0_9GAMM</name>
<dbReference type="CDD" id="cd03219">
    <property type="entry name" value="ABC_Mj1267_LivG_branched"/>
    <property type="match status" value="1"/>
</dbReference>
<dbReference type="Proteomes" id="UP001595579">
    <property type="component" value="Unassembled WGS sequence"/>
</dbReference>
<dbReference type="SUPFAM" id="SSF52540">
    <property type="entry name" value="P-loop containing nucleoside triphosphate hydrolases"/>
    <property type="match status" value="1"/>
</dbReference>
<keyword evidence="2" id="KW-0547">Nucleotide-binding</keyword>
<comment type="caution">
    <text evidence="5">The sequence shown here is derived from an EMBL/GenBank/DDBJ whole genome shotgun (WGS) entry which is preliminary data.</text>
</comment>
<dbReference type="Gene3D" id="3.40.50.300">
    <property type="entry name" value="P-loop containing nucleotide triphosphate hydrolases"/>
    <property type="match status" value="1"/>
</dbReference>
<dbReference type="GO" id="GO:0005524">
    <property type="term" value="F:ATP binding"/>
    <property type="evidence" value="ECO:0007669"/>
    <property type="project" value="UniProtKB-KW"/>
</dbReference>
<feature type="domain" description="ABC transporter" evidence="4">
    <location>
        <begin position="24"/>
        <end position="272"/>
    </location>
</feature>
<dbReference type="Pfam" id="PF00005">
    <property type="entry name" value="ABC_tran"/>
    <property type="match status" value="1"/>
</dbReference>
<evidence type="ECO:0000256" key="3">
    <source>
        <dbReference type="ARBA" id="ARBA00022840"/>
    </source>
</evidence>
<dbReference type="PANTHER" id="PTHR45772">
    <property type="entry name" value="CONSERVED COMPONENT OF ABC TRANSPORTER FOR NATURAL AMINO ACIDS-RELATED"/>
    <property type="match status" value="1"/>
</dbReference>
<dbReference type="InterPro" id="IPR003439">
    <property type="entry name" value="ABC_transporter-like_ATP-bd"/>
</dbReference>
<keyword evidence="6" id="KW-1185">Reference proteome</keyword>
<keyword evidence="1" id="KW-0813">Transport</keyword>
<dbReference type="InterPro" id="IPR027417">
    <property type="entry name" value="P-loop_NTPase"/>
</dbReference>
<evidence type="ECO:0000313" key="5">
    <source>
        <dbReference type="EMBL" id="MFC3284579.1"/>
    </source>
</evidence>
<accession>A0ABV7LQH0</accession>
<dbReference type="PROSITE" id="PS50893">
    <property type="entry name" value="ABC_TRANSPORTER_2"/>
    <property type="match status" value="1"/>
</dbReference>
<evidence type="ECO:0000256" key="2">
    <source>
        <dbReference type="ARBA" id="ARBA00022741"/>
    </source>
</evidence>
<proteinExistence type="predicted"/>
<sequence length="279" mass="31016">MTRETVEGERPHVTTSRADGAVLLKVQGLVRDFDSLRALDGADLEVRAGTITGLIGPNGAGKTTLFNVVTGFHLAQGGRVTFNGQDITNLPPHRIFQHGLCRTFQIPREHQSLSVLENLMLVPTGQRGESLFNAWLRPGTVRRQERENREKALEVLEFVDLSHVRNEYARNLSGGQKKLLELARTLMTDPSLVLLDEPGAGVNPTLMHRLTDNIRYLNRERGITFLVIEHDMDMIMSLCDPVVVMSEGRQLMTGSPAEVRRDPRVLEAYLGGQYAAVEG</sequence>
<organism evidence="5 6">
    <name type="scientific">Litchfieldella rifensis</name>
    <dbReference type="NCBI Taxonomy" id="762643"/>
    <lineage>
        <taxon>Bacteria</taxon>
        <taxon>Pseudomonadati</taxon>
        <taxon>Pseudomonadota</taxon>
        <taxon>Gammaproteobacteria</taxon>
        <taxon>Oceanospirillales</taxon>
        <taxon>Halomonadaceae</taxon>
        <taxon>Litchfieldella</taxon>
    </lineage>
</organism>
<evidence type="ECO:0000256" key="1">
    <source>
        <dbReference type="ARBA" id="ARBA00022448"/>
    </source>
</evidence>
<dbReference type="InterPro" id="IPR017871">
    <property type="entry name" value="ABC_transporter-like_CS"/>
</dbReference>
<dbReference type="SMART" id="SM00382">
    <property type="entry name" value="AAA"/>
    <property type="match status" value="1"/>
</dbReference>
<dbReference type="Pfam" id="PF12399">
    <property type="entry name" value="BCA_ABC_TP_C"/>
    <property type="match status" value="1"/>
</dbReference>
<dbReference type="RefSeq" id="WP_386774697.1">
    <property type="nucleotide sequence ID" value="NZ_JBHRUG010000027.1"/>
</dbReference>
<reference evidence="6" key="1">
    <citation type="journal article" date="2019" name="Int. J. Syst. Evol. Microbiol.">
        <title>The Global Catalogue of Microorganisms (GCM) 10K type strain sequencing project: providing services to taxonomists for standard genome sequencing and annotation.</title>
        <authorList>
            <consortium name="The Broad Institute Genomics Platform"/>
            <consortium name="The Broad Institute Genome Sequencing Center for Infectious Disease"/>
            <person name="Wu L."/>
            <person name="Ma J."/>
        </authorList>
    </citation>
    <scope>NUCLEOTIDE SEQUENCE [LARGE SCALE GENOMIC DNA]</scope>
    <source>
        <strain evidence="6">CECT 7698</strain>
    </source>
</reference>
<protein>
    <submittedName>
        <fullName evidence="5">ABC transporter ATP-binding protein</fullName>
    </submittedName>
</protein>
<dbReference type="PANTHER" id="PTHR45772:SF9">
    <property type="entry name" value="CONSERVED COMPONENT OF ABC TRANSPORTER FOR NATURAL AMINO ACIDS"/>
    <property type="match status" value="1"/>
</dbReference>
<keyword evidence="3 5" id="KW-0067">ATP-binding</keyword>
<evidence type="ECO:0000259" key="4">
    <source>
        <dbReference type="PROSITE" id="PS50893"/>
    </source>
</evidence>
<dbReference type="InterPro" id="IPR032823">
    <property type="entry name" value="BCA_ABC_TP_C"/>
</dbReference>
<evidence type="ECO:0000313" key="6">
    <source>
        <dbReference type="Proteomes" id="UP001595579"/>
    </source>
</evidence>
<dbReference type="PROSITE" id="PS00211">
    <property type="entry name" value="ABC_TRANSPORTER_1"/>
    <property type="match status" value="1"/>
</dbReference>
<dbReference type="InterPro" id="IPR051120">
    <property type="entry name" value="ABC_AA/LPS_Transport"/>
</dbReference>
<gene>
    <name evidence="5" type="ORF">ACFOEV_13285</name>
</gene>
<dbReference type="EMBL" id="JBHRUG010000027">
    <property type="protein sequence ID" value="MFC3284579.1"/>
    <property type="molecule type" value="Genomic_DNA"/>
</dbReference>
<dbReference type="InterPro" id="IPR003593">
    <property type="entry name" value="AAA+_ATPase"/>
</dbReference>